<reference evidence="4 5" key="1">
    <citation type="submission" date="2015-12" db="EMBL/GenBank/DDBJ databases">
        <authorList>
            <person name="Shamseldin A."/>
            <person name="Moawad H."/>
            <person name="Abd El-Rahim W.M."/>
            <person name="Sadowsky M.J."/>
        </authorList>
    </citation>
    <scope>NUCLEOTIDE SEQUENCE [LARGE SCALE GENOMIC DNA]</scope>
    <source>
        <strain evidence="4 5">WF1</strain>
    </source>
</reference>
<dbReference type="Pfam" id="PF01645">
    <property type="entry name" value="Glu_synthase"/>
    <property type="match status" value="1"/>
</dbReference>
<evidence type="ECO:0000256" key="2">
    <source>
        <dbReference type="PIRNR" id="PIRNR006429"/>
    </source>
</evidence>
<dbReference type="AlphaFoldDB" id="A0A1V8M7I8"/>
<dbReference type="PANTHER" id="PTHR43819">
    <property type="entry name" value="ARCHAEAL-TYPE GLUTAMATE SYNTHASE [NADPH]"/>
    <property type="match status" value="1"/>
</dbReference>
<protein>
    <submittedName>
        <fullName evidence="4">Glutamate synthase</fullName>
    </submittedName>
</protein>
<organism evidence="4 5">
    <name type="scientific">Methyloprofundus sedimenti</name>
    <dbReference type="NCBI Taxonomy" id="1420851"/>
    <lineage>
        <taxon>Bacteria</taxon>
        <taxon>Pseudomonadati</taxon>
        <taxon>Pseudomonadota</taxon>
        <taxon>Gammaproteobacteria</taxon>
        <taxon>Methylococcales</taxon>
        <taxon>Methylococcaceae</taxon>
        <taxon>Methyloprofundus</taxon>
    </lineage>
</organism>
<evidence type="ECO:0000313" key="5">
    <source>
        <dbReference type="Proteomes" id="UP000191980"/>
    </source>
</evidence>
<evidence type="ECO:0000256" key="1">
    <source>
        <dbReference type="ARBA" id="ARBA00009716"/>
    </source>
</evidence>
<dbReference type="PANTHER" id="PTHR43819:SF1">
    <property type="entry name" value="ARCHAEAL-TYPE GLUTAMATE SYNTHASE [NADPH]"/>
    <property type="match status" value="1"/>
</dbReference>
<gene>
    <name evidence="4" type="ORF">AU255_06245</name>
</gene>
<proteinExistence type="inferred from homology"/>
<sequence>MRIRFILISVCILAFILAIKFVWPPVLWSLLIVVPLVLLGLHDMFQSRHSLRRNFPLFSRSRWIMEAIRPYIRQYFIESDIDGSPINRMFRSIVYQRAKNARETVPFGTRVDTYRTGYEWIGHSLSAIDVETLDPDLRVCIGGPDCKQPYLASIFNISAMSFGALSRNAIMALNSGAKKGGFYHNTGEGGLSEHHLKNDGDLVWQIGTGYFSCRDKHGHFSPELFAEKAKLNSVRMIEIKLSQGAKPGHGGILPADKNTPEIAKIRGVTAATDIISPPTHSAFDSPLGLMKFIAQLRDLAEGKPIGFKLCIGRESEFIAICKAMVETGIVADFITIDGGEGGTGAAPLEYTNSVGMPLREALAFVDDALIGFGLRQHIRIIASGKVLTAFHLVKNLALGADLCNSARGMMFALGCVQSLTCNSDHCPTGVATQNPELYRGLVVTDKAKRVAQFHEKTVHAAVDLITSAGLSHTSELNRTHIYRRVSQNQIQRYDQIFPYMKPKQLLSEDLPEAFALYVQEATSTSFMPTHCLTRLDDEFQAIEPCIHTNDQMELKNENA</sequence>
<dbReference type="PIRSF" id="PIRSF006429">
    <property type="entry name" value="GOGAT_lg_2"/>
    <property type="match status" value="1"/>
</dbReference>
<dbReference type="STRING" id="1420851.AU255_06245"/>
<dbReference type="InterPro" id="IPR013785">
    <property type="entry name" value="Aldolase_TIM"/>
</dbReference>
<dbReference type="CDD" id="cd02808">
    <property type="entry name" value="GltS_FMN"/>
    <property type="match status" value="1"/>
</dbReference>
<evidence type="ECO:0000259" key="3">
    <source>
        <dbReference type="Pfam" id="PF01645"/>
    </source>
</evidence>
<dbReference type="EMBL" id="LPUF01000001">
    <property type="protein sequence ID" value="OQK17476.1"/>
    <property type="molecule type" value="Genomic_DNA"/>
</dbReference>
<dbReference type="InterPro" id="IPR027283">
    <property type="entry name" value="YerD"/>
</dbReference>
<dbReference type="GO" id="GO:0006537">
    <property type="term" value="P:glutamate biosynthetic process"/>
    <property type="evidence" value="ECO:0007669"/>
    <property type="project" value="InterPro"/>
</dbReference>
<dbReference type="SUPFAM" id="SSF51395">
    <property type="entry name" value="FMN-linked oxidoreductases"/>
    <property type="match status" value="1"/>
</dbReference>
<comment type="caution">
    <text evidence="4">The sequence shown here is derived from an EMBL/GenBank/DDBJ whole genome shotgun (WGS) entry which is preliminary data.</text>
</comment>
<dbReference type="OrthoDB" id="9758182at2"/>
<feature type="domain" description="Glutamate synthase" evidence="3">
    <location>
        <begin position="149"/>
        <end position="469"/>
    </location>
</feature>
<dbReference type="GO" id="GO:0015930">
    <property type="term" value="F:glutamate synthase activity"/>
    <property type="evidence" value="ECO:0007669"/>
    <property type="project" value="InterPro"/>
</dbReference>
<evidence type="ECO:0000313" key="4">
    <source>
        <dbReference type="EMBL" id="OQK17476.1"/>
    </source>
</evidence>
<comment type="similarity">
    <text evidence="1 2">Belongs to the glutamate synthase family.</text>
</comment>
<dbReference type="InterPro" id="IPR024188">
    <property type="entry name" value="GltB"/>
</dbReference>
<dbReference type="InterPro" id="IPR002932">
    <property type="entry name" value="Glu_synthdom"/>
</dbReference>
<accession>A0A1V8M7I8</accession>
<keyword evidence="5" id="KW-1185">Reference proteome</keyword>
<name>A0A1V8M7I8_9GAMM</name>
<dbReference type="PIRSF" id="PIRSF500060">
    <property type="entry name" value="UCP500060"/>
    <property type="match status" value="1"/>
</dbReference>
<dbReference type="Gene3D" id="3.20.20.70">
    <property type="entry name" value="Aldolase class I"/>
    <property type="match status" value="1"/>
</dbReference>
<dbReference type="Proteomes" id="UP000191980">
    <property type="component" value="Unassembled WGS sequence"/>
</dbReference>